<dbReference type="SMART" id="SM00729">
    <property type="entry name" value="Elp3"/>
    <property type="match status" value="1"/>
</dbReference>
<evidence type="ECO:0000259" key="6">
    <source>
        <dbReference type="PROSITE" id="PS51332"/>
    </source>
</evidence>
<keyword evidence="2" id="KW-0949">S-adenosyl-L-methionine</keyword>
<dbReference type="GO" id="GO:0005829">
    <property type="term" value="C:cytosol"/>
    <property type="evidence" value="ECO:0007669"/>
    <property type="project" value="TreeGrafter"/>
</dbReference>
<comment type="caution">
    <text evidence="8">The sequence shown here is derived from an EMBL/GenBank/DDBJ whole genome shotgun (WGS) entry which is preliminary data.</text>
</comment>
<evidence type="ECO:0000313" key="8">
    <source>
        <dbReference type="EMBL" id="GJM60886.1"/>
    </source>
</evidence>
<dbReference type="PROSITE" id="PS51918">
    <property type="entry name" value="RADICAL_SAM"/>
    <property type="match status" value="1"/>
</dbReference>
<dbReference type="InterPro" id="IPR051198">
    <property type="entry name" value="BchE-like"/>
</dbReference>
<dbReference type="SUPFAM" id="SSF52242">
    <property type="entry name" value="Cobalamin (vitamin B12)-binding domain"/>
    <property type="match status" value="1"/>
</dbReference>
<keyword evidence="3" id="KW-0479">Metal-binding</keyword>
<dbReference type="InterPro" id="IPR006158">
    <property type="entry name" value="Cobalamin-bd"/>
</dbReference>
<dbReference type="InterPro" id="IPR006638">
    <property type="entry name" value="Elp3/MiaA/NifB-like_rSAM"/>
</dbReference>
<evidence type="ECO:0000259" key="7">
    <source>
        <dbReference type="PROSITE" id="PS51918"/>
    </source>
</evidence>
<dbReference type="AlphaFoldDB" id="A0AAN4VXK3"/>
<dbReference type="GO" id="GO:0051536">
    <property type="term" value="F:iron-sulfur cluster binding"/>
    <property type="evidence" value="ECO:0007669"/>
    <property type="project" value="UniProtKB-KW"/>
</dbReference>
<comment type="cofactor">
    <cofactor evidence="1">
        <name>[4Fe-4S] cluster</name>
        <dbReference type="ChEBI" id="CHEBI:49883"/>
    </cofactor>
</comment>
<dbReference type="PANTHER" id="PTHR43409">
    <property type="entry name" value="ANAEROBIC MAGNESIUM-PROTOPORPHYRIN IX MONOMETHYL ESTER CYCLASE-RELATED"/>
    <property type="match status" value="1"/>
</dbReference>
<dbReference type="SUPFAM" id="SSF102114">
    <property type="entry name" value="Radical SAM enzymes"/>
    <property type="match status" value="1"/>
</dbReference>
<evidence type="ECO:0000256" key="4">
    <source>
        <dbReference type="ARBA" id="ARBA00023004"/>
    </source>
</evidence>
<organism evidence="8 9">
    <name type="scientific">Persicobacter diffluens</name>
    <dbReference type="NCBI Taxonomy" id="981"/>
    <lineage>
        <taxon>Bacteria</taxon>
        <taxon>Pseudomonadati</taxon>
        <taxon>Bacteroidota</taxon>
        <taxon>Cytophagia</taxon>
        <taxon>Cytophagales</taxon>
        <taxon>Persicobacteraceae</taxon>
        <taxon>Persicobacter</taxon>
    </lineage>
</organism>
<dbReference type="EMBL" id="BQKE01000001">
    <property type="protein sequence ID" value="GJM60886.1"/>
    <property type="molecule type" value="Genomic_DNA"/>
</dbReference>
<keyword evidence="5" id="KW-0411">Iron-sulfur</keyword>
<proteinExistence type="predicted"/>
<gene>
    <name evidence="8" type="ORF">PEDI_14380</name>
</gene>
<name>A0AAN4VXK3_9BACT</name>
<dbReference type="Gene3D" id="3.80.30.20">
    <property type="entry name" value="tm_1862 like domain"/>
    <property type="match status" value="1"/>
</dbReference>
<dbReference type="Proteomes" id="UP001310022">
    <property type="component" value="Unassembled WGS sequence"/>
</dbReference>
<dbReference type="GO" id="GO:0031419">
    <property type="term" value="F:cobalamin binding"/>
    <property type="evidence" value="ECO:0007669"/>
    <property type="project" value="InterPro"/>
</dbReference>
<keyword evidence="9" id="KW-1185">Reference proteome</keyword>
<dbReference type="PROSITE" id="PS51332">
    <property type="entry name" value="B12_BINDING"/>
    <property type="match status" value="1"/>
</dbReference>
<accession>A0AAN4VXK3</accession>
<dbReference type="InterPro" id="IPR023404">
    <property type="entry name" value="rSAM_horseshoe"/>
</dbReference>
<evidence type="ECO:0000313" key="9">
    <source>
        <dbReference type="Proteomes" id="UP001310022"/>
    </source>
</evidence>
<sequence>MRPQKVLLLTPPLTQLNTPYPATAYLTQYLKRKGFDVQQADLGIDLVLRIFNKSGLSELFGLIEAQKEQNANTQRVLALKDEYLATIDPVIAFLQEKDPSLAYQICGQDYLPRGARFKQEQELDWAFGTMGIHDHARHLATLYLEDLGDLIKGNISPDFGFSRYAERLGRTASSFSPIEDALRQPLNWIDQLLIECLQKHLEQFSPDLVGLSVPFPGNLFGAFRIAQYLKQEYPDVKITMGGGYPNTELRSINDPRVFNYIDYITLDDGEGPVLHLLEHLAGNRPIEALTRTFYCEKDQVVYIEGDQKPVPHTEQGYPDYAGLPLKSYLSIIEMVNPMHRLWSDGRWNKMTLAHGCYWKNCSFCDVNLDYIGRYEEAPAKMLVDRIETIIAQTGETGFHFVDEAAPPLLMRDLALELIRRNVKITWWTNIRFEKTLTRDLCQLLAKSGCIAVSGGLEVASDRLLKMMRKGVSIEQVARVCRDLTEANIMVHAYLMYGFPTQTEQETVDSLEVVRQLFKHNIIQSGFWHRFAMTAHSPIGRNPEAFDVIRTGPEFDGFAENDLFHEDPKGGNHDAYGAALKKSLYNFMHAVGVDWKADEWFDFEVPSTTIPKNLLHHALQIPEKTDAEKLNHWVIWIWGNVSFEYFQVKKKNRKGMKTEEKGRIIIHERSSTIRVDASAELIRWMEKQIPQFMLKNGENLTLEALGKQYEEAFQLPALSLISTKLWQKLREKGLLLIR</sequence>
<dbReference type="GO" id="GO:0046872">
    <property type="term" value="F:metal ion binding"/>
    <property type="evidence" value="ECO:0007669"/>
    <property type="project" value="UniProtKB-KW"/>
</dbReference>
<dbReference type="Pfam" id="PF04055">
    <property type="entry name" value="Radical_SAM"/>
    <property type="match status" value="1"/>
</dbReference>
<dbReference type="Gene3D" id="3.40.50.280">
    <property type="entry name" value="Cobalamin-binding domain"/>
    <property type="match status" value="1"/>
</dbReference>
<keyword evidence="4" id="KW-0408">Iron</keyword>
<dbReference type="GO" id="GO:0003824">
    <property type="term" value="F:catalytic activity"/>
    <property type="evidence" value="ECO:0007669"/>
    <property type="project" value="InterPro"/>
</dbReference>
<evidence type="ECO:0000256" key="3">
    <source>
        <dbReference type="ARBA" id="ARBA00022723"/>
    </source>
</evidence>
<feature type="domain" description="B12-binding" evidence="6">
    <location>
        <begin position="147"/>
        <end position="287"/>
    </location>
</feature>
<evidence type="ECO:0000256" key="1">
    <source>
        <dbReference type="ARBA" id="ARBA00001966"/>
    </source>
</evidence>
<dbReference type="SFLD" id="SFLDS00029">
    <property type="entry name" value="Radical_SAM"/>
    <property type="match status" value="1"/>
</dbReference>
<dbReference type="RefSeq" id="WP_338236540.1">
    <property type="nucleotide sequence ID" value="NZ_BQKE01000001.1"/>
</dbReference>
<dbReference type="SFLD" id="SFLDG01082">
    <property type="entry name" value="B12-binding_domain_containing"/>
    <property type="match status" value="1"/>
</dbReference>
<dbReference type="InterPro" id="IPR036724">
    <property type="entry name" value="Cobalamin-bd_sf"/>
</dbReference>
<dbReference type="CDD" id="cd01335">
    <property type="entry name" value="Radical_SAM"/>
    <property type="match status" value="1"/>
</dbReference>
<reference evidence="8 9" key="1">
    <citation type="submission" date="2021-12" db="EMBL/GenBank/DDBJ databases">
        <title>Genome sequencing of bacteria with rrn-lacking chromosome and rrn-plasmid.</title>
        <authorList>
            <person name="Anda M."/>
            <person name="Iwasaki W."/>
        </authorList>
    </citation>
    <scope>NUCLEOTIDE SEQUENCE [LARGE SCALE GENOMIC DNA]</scope>
    <source>
        <strain evidence="8 9">NBRC 15940</strain>
    </source>
</reference>
<feature type="domain" description="Radical SAM core" evidence="7">
    <location>
        <begin position="342"/>
        <end position="558"/>
    </location>
</feature>
<evidence type="ECO:0000256" key="2">
    <source>
        <dbReference type="ARBA" id="ARBA00022691"/>
    </source>
</evidence>
<dbReference type="InterPro" id="IPR058240">
    <property type="entry name" value="rSAM_sf"/>
</dbReference>
<protein>
    <submittedName>
        <fullName evidence="8">Radical SAM protein</fullName>
    </submittedName>
</protein>
<dbReference type="PANTHER" id="PTHR43409:SF7">
    <property type="entry name" value="BLL1977 PROTEIN"/>
    <property type="match status" value="1"/>
</dbReference>
<evidence type="ECO:0000256" key="5">
    <source>
        <dbReference type="ARBA" id="ARBA00023014"/>
    </source>
</evidence>
<dbReference type="InterPro" id="IPR007197">
    <property type="entry name" value="rSAM"/>
</dbReference>